<evidence type="ECO:0000313" key="12">
    <source>
        <dbReference type="Proteomes" id="UP000887575"/>
    </source>
</evidence>
<evidence type="ECO:0000256" key="5">
    <source>
        <dbReference type="ARBA" id="ARBA00022660"/>
    </source>
</evidence>
<dbReference type="GO" id="GO:0005743">
    <property type="term" value="C:mitochondrial inner membrane"/>
    <property type="evidence" value="ECO:0007669"/>
    <property type="project" value="UniProtKB-SubCell"/>
</dbReference>
<keyword evidence="8 11" id="KW-0249">Electron transport</keyword>
<dbReference type="Pfam" id="PF04800">
    <property type="entry name" value="NDUS4"/>
    <property type="match status" value="1"/>
</dbReference>
<dbReference type="PANTHER" id="PTHR12219">
    <property type="entry name" value="NADH-UBIQUINONE OXIDOREDUCTASE"/>
    <property type="match status" value="1"/>
</dbReference>
<keyword evidence="5 11" id="KW-0679">Respiratory chain</keyword>
<dbReference type="GO" id="GO:0022900">
    <property type="term" value="P:electron transport chain"/>
    <property type="evidence" value="ECO:0007669"/>
    <property type="project" value="InterPro"/>
</dbReference>
<evidence type="ECO:0000256" key="10">
    <source>
        <dbReference type="ARBA" id="ARBA00023136"/>
    </source>
</evidence>
<dbReference type="WBParaSite" id="MBELARI_LOCUS17349">
    <property type="protein sequence ID" value="MBELARI_LOCUS17349"/>
    <property type="gene ID" value="MBELARI_LOCUS17349"/>
</dbReference>
<dbReference type="FunFam" id="3.30.160.190:FF:000001">
    <property type="entry name" value="NADH-ubiquinone oxidoreductase 21 kDa subunit mitochondrial"/>
    <property type="match status" value="1"/>
</dbReference>
<evidence type="ECO:0000256" key="9">
    <source>
        <dbReference type="ARBA" id="ARBA00023128"/>
    </source>
</evidence>
<evidence type="ECO:0000256" key="11">
    <source>
        <dbReference type="RuleBase" id="RU367010"/>
    </source>
</evidence>
<evidence type="ECO:0000256" key="6">
    <source>
        <dbReference type="ARBA" id="ARBA00022792"/>
    </source>
</evidence>
<evidence type="ECO:0000313" key="13">
    <source>
        <dbReference type="WBParaSite" id="MBELARI_LOCUS17349"/>
    </source>
</evidence>
<keyword evidence="6 11" id="KW-0999">Mitochondrion inner membrane</keyword>
<keyword evidence="12" id="KW-1185">Reference proteome</keyword>
<evidence type="ECO:0000256" key="3">
    <source>
        <dbReference type="ARBA" id="ARBA00015796"/>
    </source>
</evidence>
<comment type="similarity">
    <text evidence="2 11">Belongs to the complex I NDUFS4 subunit family.</text>
</comment>
<dbReference type="InterPro" id="IPR038532">
    <property type="entry name" value="NDUFS4-like_sf"/>
</dbReference>
<protein>
    <recommendedName>
        <fullName evidence="3 11">NADH dehydrogenase [ubiquinone] iron-sulfur protein 4, mitochondrial</fullName>
    </recommendedName>
</protein>
<evidence type="ECO:0000256" key="1">
    <source>
        <dbReference type="ARBA" id="ARBA00003195"/>
    </source>
</evidence>
<dbReference type="AlphaFoldDB" id="A0AAF3J5F3"/>
<evidence type="ECO:0000256" key="2">
    <source>
        <dbReference type="ARBA" id="ARBA00005882"/>
    </source>
</evidence>
<keyword evidence="7 11" id="KW-0809">Transit peptide</keyword>
<proteinExistence type="inferred from homology"/>
<dbReference type="Gene3D" id="3.30.160.190">
    <property type="entry name" value="atu1810 like domain"/>
    <property type="match status" value="1"/>
</dbReference>
<evidence type="ECO:0000256" key="4">
    <source>
        <dbReference type="ARBA" id="ARBA00022448"/>
    </source>
</evidence>
<evidence type="ECO:0000256" key="8">
    <source>
        <dbReference type="ARBA" id="ARBA00022982"/>
    </source>
</evidence>
<organism evidence="12 13">
    <name type="scientific">Mesorhabditis belari</name>
    <dbReference type="NCBI Taxonomy" id="2138241"/>
    <lineage>
        <taxon>Eukaryota</taxon>
        <taxon>Metazoa</taxon>
        <taxon>Ecdysozoa</taxon>
        <taxon>Nematoda</taxon>
        <taxon>Chromadorea</taxon>
        <taxon>Rhabditida</taxon>
        <taxon>Rhabditina</taxon>
        <taxon>Rhabditomorpha</taxon>
        <taxon>Rhabditoidea</taxon>
        <taxon>Rhabditidae</taxon>
        <taxon>Mesorhabditinae</taxon>
        <taxon>Mesorhabditis</taxon>
    </lineage>
</organism>
<keyword evidence="4 11" id="KW-0813">Transport</keyword>
<comment type="subcellular location">
    <subcellularLocation>
        <location evidence="11">Mitochondrion inner membrane</location>
        <topology evidence="11">Peripheral membrane protein</topology>
        <orientation evidence="11">Matrix side</orientation>
    </subcellularLocation>
</comment>
<accession>A0AAF3J5F3</accession>
<dbReference type="Proteomes" id="UP000887575">
    <property type="component" value="Unassembled WGS sequence"/>
</dbReference>
<dbReference type="PANTHER" id="PTHR12219:SF8">
    <property type="entry name" value="NADH DEHYDROGENASE [UBIQUINONE] IRON-SULFUR PROTEIN 4, MITOCHONDRIAL"/>
    <property type="match status" value="1"/>
</dbReference>
<keyword evidence="9 11" id="KW-0496">Mitochondrion</keyword>
<dbReference type="InterPro" id="IPR006885">
    <property type="entry name" value="NADH_UbQ_FeS_4_mit-like"/>
</dbReference>
<sequence>MGQGTSRNETAIQRKMLRRVFVAGTQTCRGIASTRGDLPIPAHGDAKRKSVELILGEAEAKAPVTVATEESSAISGVPEEHQFGRTVRIFRPTREATQTAWNNTKLWKIEIDNRERWENSLMGWISTGDPLSNTSMQLDFASKEDAIAFCEKNNWTWELEKEQIREIKPKSYGWNYSWNKRCRNSTK</sequence>
<reference evidence="13" key="1">
    <citation type="submission" date="2024-02" db="UniProtKB">
        <authorList>
            <consortium name="WormBaseParasite"/>
        </authorList>
    </citation>
    <scope>IDENTIFICATION</scope>
</reference>
<evidence type="ECO:0000256" key="7">
    <source>
        <dbReference type="ARBA" id="ARBA00022946"/>
    </source>
</evidence>
<keyword evidence="10 11" id="KW-0472">Membrane</keyword>
<comment type="function">
    <text evidence="1 11">Accessory subunit of the mitochondrial membrane respiratory chain NADH dehydrogenase (Complex I), that is believed not to be involved in catalysis. Complex I functions in the transfer of electrons from NADH to the respiratory chain. The immediate electron acceptor for the enzyme is believed to be ubiquinone.</text>
</comment>
<name>A0AAF3J5F3_9BILA</name>